<sequence length="78" mass="8975">MDRSRRSSAHTDQGKSKDCRGLIFVQMETVKRSNVVVKSLMISDCSDETQYNKQVCKWAIKKTMVIYFATHCSPLSDR</sequence>
<proteinExistence type="predicted"/>
<reference evidence="1" key="1">
    <citation type="submission" date="2023-08" db="EMBL/GenBank/DDBJ databases">
        <authorList>
            <person name="Alioto T."/>
            <person name="Alioto T."/>
            <person name="Gomez Garrido J."/>
        </authorList>
    </citation>
    <scope>NUCLEOTIDE SEQUENCE</scope>
</reference>
<gene>
    <name evidence="1" type="ORF">XNOV1_A009922</name>
</gene>
<organism evidence="1 2">
    <name type="scientific">Xyrichtys novacula</name>
    <name type="common">Pearly razorfish</name>
    <name type="synonym">Hemipteronotus novacula</name>
    <dbReference type="NCBI Taxonomy" id="13765"/>
    <lineage>
        <taxon>Eukaryota</taxon>
        <taxon>Metazoa</taxon>
        <taxon>Chordata</taxon>
        <taxon>Craniata</taxon>
        <taxon>Vertebrata</taxon>
        <taxon>Euteleostomi</taxon>
        <taxon>Actinopterygii</taxon>
        <taxon>Neopterygii</taxon>
        <taxon>Teleostei</taxon>
        <taxon>Neoteleostei</taxon>
        <taxon>Acanthomorphata</taxon>
        <taxon>Eupercaria</taxon>
        <taxon>Labriformes</taxon>
        <taxon>Labridae</taxon>
        <taxon>Xyrichtys</taxon>
    </lineage>
</organism>
<dbReference type="EMBL" id="OY660880">
    <property type="protein sequence ID" value="CAJ1078352.1"/>
    <property type="molecule type" value="Genomic_DNA"/>
</dbReference>
<evidence type="ECO:0000313" key="2">
    <source>
        <dbReference type="Proteomes" id="UP001178508"/>
    </source>
</evidence>
<evidence type="ECO:0000313" key="1">
    <source>
        <dbReference type="EMBL" id="CAJ1078352.1"/>
    </source>
</evidence>
<keyword evidence="2" id="KW-1185">Reference proteome</keyword>
<dbReference type="Proteomes" id="UP001178508">
    <property type="component" value="Chromosome 17"/>
</dbReference>
<name>A0AAV1GX22_XYRNO</name>
<accession>A0AAV1GX22</accession>
<dbReference type="AlphaFoldDB" id="A0AAV1GX22"/>
<protein>
    <submittedName>
        <fullName evidence="1">Uncharacterized protein</fullName>
    </submittedName>
</protein>